<evidence type="ECO:0008006" key="7">
    <source>
        <dbReference type="Google" id="ProtNLM"/>
    </source>
</evidence>
<dbReference type="GO" id="GO:0015948">
    <property type="term" value="P:methanogenesis"/>
    <property type="evidence" value="ECO:0007669"/>
    <property type="project" value="InterPro"/>
</dbReference>
<dbReference type="GO" id="GO:0008168">
    <property type="term" value="F:methyltransferase activity"/>
    <property type="evidence" value="ECO:0007669"/>
    <property type="project" value="UniProtKB-KW"/>
</dbReference>
<accession>A0A662DIF5</accession>
<comment type="caution">
    <text evidence="5">The sequence shown here is derived from an EMBL/GenBank/DDBJ whole genome shotgun (WGS) entry which is preliminary data.</text>
</comment>
<reference evidence="4" key="2">
    <citation type="journal article" date="2020" name="mSystems">
        <title>Genome- and Community-Level Interaction Insights into Carbon Utilization and Element Cycling Functions of Hydrothermarchaeota in Hydrothermal Sediment.</title>
        <authorList>
            <person name="Zhou Z."/>
            <person name="Liu Y."/>
            <person name="Xu W."/>
            <person name="Pan J."/>
            <person name="Luo Z.H."/>
            <person name="Li M."/>
        </authorList>
    </citation>
    <scope>NUCLEOTIDE SEQUENCE [LARGE SCALE GENOMIC DNA]</scope>
    <source>
        <strain evidence="4">HyVt-219</strain>
    </source>
</reference>
<dbReference type="InterPro" id="IPR038601">
    <property type="entry name" value="MttB-like_sf"/>
</dbReference>
<dbReference type="InterPro" id="IPR010426">
    <property type="entry name" value="MTTB_MeTrfase"/>
</dbReference>
<keyword evidence="2" id="KW-0489">Methyltransferase</keyword>
<dbReference type="Gene3D" id="3.20.20.480">
    <property type="entry name" value="Trimethylamine methyltransferase-like"/>
    <property type="match status" value="1"/>
</dbReference>
<protein>
    <recommendedName>
        <fullName evidence="7">Trimethylamine methyltransferase</fullName>
    </recommendedName>
</protein>
<dbReference type="EMBL" id="QMQB01000002">
    <property type="protein sequence ID" value="RLE15295.1"/>
    <property type="molecule type" value="Genomic_DNA"/>
</dbReference>
<gene>
    <name evidence="5" type="ORF">DRI96_00085</name>
    <name evidence="4" type="ORF">ENG47_00365</name>
</gene>
<proteinExistence type="inferred from homology"/>
<dbReference type="Proteomes" id="UP000885660">
    <property type="component" value="Unassembled WGS sequence"/>
</dbReference>
<dbReference type="Proteomes" id="UP000267654">
    <property type="component" value="Unassembled WGS sequence"/>
</dbReference>
<name>A0A662DIF5_UNCAE</name>
<evidence type="ECO:0000313" key="5">
    <source>
        <dbReference type="EMBL" id="RLE15295.1"/>
    </source>
</evidence>
<evidence type="ECO:0000313" key="6">
    <source>
        <dbReference type="Proteomes" id="UP000267654"/>
    </source>
</evidence>
<evidence type="ECO:0000256" key="1">
    <source>
        <dbReference type="ARBA" id="ARBA00007137"/>
    </source>
</evidence>
<organism evidence="5 6">
    <name type="scientific">Aerophobetes bacterium</name>
    <dbReference type="NCBI Taxonomy" id="2030807"/>
    <lineage>
        <taxon>Bacteria</taxon>
        <taxon>Candidatus Aerophobota</taxon>
    </lineage>
</organism>
<dbReference type="Pfam" id="PF06253">
    <property type="entry name" value="MTTB"/>
    <property type="match status" value="1"/>
</dbReference>
<reference evidence="5 6" key="1">
    <citation type="submission" date="2018-06" db="EMBL/GenBank/DDBJ databases">
        <title>Extensive metabolic versatility and redundancy in microbially diverse, dynamic hydrothermal sediments.</title>
        <authorList>
            <person name="Dombrowski N."/>
            <person name="Teske A."/>
            <person name="Baker B.J."/>
        </authorList>
    </citation>
    <scope>NUCLEOTIDE SEQUENCE [LARGE SCALE GENOMIC DNA]</scope>
    <source>
        <strain evidence="5">B19_G9</strain>
    </source>
</reference>
<evidence type="ECO:0000313" key="4">
    <source>
        <dbReference type="EMBL" id="HDN84193.1"/>
    </source>
</evidence>
<dbReference type="EMBL" id="DRBC01000024">
    <property type="protein sequence ID" value="HDN84193.1"/>
    <property type="molecule type" value="Genomic_DNA"/>
</dbReference>
<comment type="similarity">
    <text evidence="1">Belongs to the trimethylamine methyltransferase family.</text>
</comment>
<sequence>MPTQGIKGGQFKVLSEEEIYQVHLATLQVLEEVGIKVEHRPALELMVDNGCKVDFKKQIVRIPEYVLKKSLQSAPSRITLYGKKHDFDVVLDDTNTVYTMGGAGATWVLDLDGKRRPATLRDLVDLTRLQDVLENMHIAHFLVLPQDIPQEGADRIVFATMLKHTQRPHHTIPGGPQGVKDHIKMASILAGDTDRLLQTPFYLENVCVESPLYHPKERVEELMEVAKYGIPMLIEEDAVAGATTPFTLAGTLVEQNANILCAIALAQMVNPGTPCIYSISSGIMDMRVGNYSAAAPESTLLHVATAQMAHFYHLPFQGGNTCDSKIPDAQMGYERASHFLALALGGCNIIHVATGNLEQMRLASYEQCLLDNEILGAIFRIVEGVTINKDTLGVEVLKEVGPQGNFLAHDQTLKYLRKTRWIPKLTDRRNWEAWEIDGAKDIRNRARDEVRRILREHNPQYVSEDMQREIDKVAKEAQKRVLEKVNSR</sequence>
<dbReference type="AlphaFoldDB" id="A0A662DIF5"/>
<dbReference type="GO" id="GO:0032259">
    <property type="term" value="P:methylation"/>
    <property type="evidence" value="ECO:0007669"/>
    <property type="project" value="UniProtKB-KW"/>
</dbReference>
<keyword evidence="3" id="KW-0808">Transferase</keyword>
<evidence type="ECO:0000256" key="2">
    <source>
        <dbReference type="ARBA" id="ARBA00022603"/>
    </source>
</evidence>
<evidence type="ECO:0000256" key="3">
    <source>
        <dbReference type="ARBA" id="ARBA00022679"/>
    </source>
</evidence>